<name>A0A0H3PJU0_HAEI3</name>
<gene>
    <name evidence="2" type="ORF">CGSHi3655_00310</name>
    <name evidence="1" type="ORF">KRLU3655_LOCUS1034</name>
</gene>
<reference evidence="4" key="2">
    <citation type="submission" date="2021-11" db="EMBL/GenBank/DDBJ databases">
        <authorList>
            <person name="Riesbeck K."/>
        </authorList>
    </citation>
    <scope>NUCLEOTIDE SEQUENCE [LARGE SCALE GENOMIC DNA]</scope>
</reference>
<evidence type="ECO:0000313" key="1">
    <source>
        <dbReference type="EMBL" id="CAH0450958.1"/>
    </source>
</evidence>
<dbReference type="InterPro" id="IPR009752">
    <property type="entry name" value="Phage_Mu_GpJ"/>
</dbReference>
<dbReference type="EMBL" id="AAZF01000017">
    <property type="protein sequence ID" value="EDJ92017.1"/>
    <property type="molecule type" value="Genomic_DNA"/>
</dbReference>
<dbReference type="Proteomes" id="UP000837958">
    <property type="component" value="Chromosome"/>
</dbReference>
<evidence type="ECO:0000313" key="4">
    <source>
        <dbReference type="Proteomes" id="UP000837958"/>
    </source>
</evidence>
<dbReference type="EMBL" id="OV040719">
    <property type="protein sequence ID" value="CAH0450958.1"/>
    <property type="molecule type" value="Genomic_DNA"/>
</dbReference>
<protein>
    <submittedName>
        <fullName evidence="1">DUF1320 domain-containing protein</fullName>
    </submittedName>
</protein>
<reference evidence="1" key="3">
    <citation type="submission" date="2024-01" db="EMBL/GenBank/DDBJ databases">
        <authorList>
            <person name="Riesbeck K."/>
        </authorList>
    </citation>
    <scope>NUCLEOTIDE SEQUENCE</scope>
    <source>
        <strain evidence="1">3655</strain>
    </source>
</reference>
<accession>A0A0H3PJU0</accession>
<organism evidence="2 3">
    <name type="scientific">Haemophilus influenzae (strain NTHi 3655)</name>
    <dbReference type="NCBI Taxonomy" id="375177"/>
    <lineage>
        <taxon>Bacteria</taxon>
        <taxon>Pseudomonadati</taxon>
        <taxon>Pseudomonadota</taxon>
        <taxon>Gammaproteobacteria</taxon>
        <taxon>Pasteurellales</taxon>
        <taxon>Pasteurellaceae</taxon>
        <taxon>Haemophilus</taxon>
    </lineage>
</organism>
<sequence>MYISAQDLTEVLSERSLIELSNDHSRATEYNPLVLDKACQYATETVDGYLRSRYLLPLKSVPTIVRNICLQLARFWLYSRRPEGTGFPENVKDTYAQALKDLERIQSGKLHLGLEELNENGTNALDDVAKFKTRANKKIDLTGY</sequence>
<dbReference type="Pfam" id="PF07030">
    <property type="entry name" value="Phage_Mu_Gp36"/>
    <property type="match status" value="1"/>
</dbReference>
<proteinExistence type="predicted"/>
<reference evidence="2 3" key="1">
    <citation type="journal article" date="2007" name="Genome Biol.">
        <title>Characterization and modeling of the Haemophilus influenzae core and supragenomes based on the complete genomic sequences of Rd and 12 clinical nontypeable strains.</title>
        <authorList>
            <person name="Hogg J.S."/>
            <person name="Hu F.Z."/>
            <person name="Janto B."/>
            <person name="Boissy R."/>
            <person name="Hayes J."/>
            <person name="Keefe R."/>
            <person name="Post J.C."/>
            <person name="Ehrlich G.D."/>
        </authorList>
    </citation>
    <scope>NUCLEOTIDE SEQUENCE [LARGE SCALE GENOMIC DNA]</scope>
    <source>
        <strain evidence="2">3655</strain>
        <strain evidence="3">NTHi 3655</strain>
    </source>
</reference>
<dbReference type="RefSeq" id="WP_005658887.1">
    <property type="nucleotide sequence ID" value="NZ_AAZF01000017.1"/>
</dbReference>
<evidence type="ECO:0000313" key="3">
    <source>
        <dbReference type="Proteomes" id="UP000003185"/>
    </source>
</evidence>
<dbReference type="AlphaFoldDB" id="A0A0H3PJU0"/>
<evidence type="ECO:0000313" key="2">
    <source>
        <dbReference type="EMBL" id="EDJ92017.1"/>
    </source>
</evidence>
<dbReference type="Proteomes" id="UP000003185">
    <property type="component" value="Unassembled WGS sequence"/>
</dbReference>